<sequence>MAAQLEQLTQTLNTQRIEIDSGDGSVNRGPCEPRNFNGTNRTENRQEDIAVEVEIHNPLDLSRVLHDSTSGESQLKKVQRNHFEEGKGTDSYTKGGRYSKFSLYPMTYTN</sequence>
<name>B9S336_RICCO</name>
<gene>
    <name evidence="2" type="ORF">RCOM_1397020</name>
</gene>
<organism evidence="2 3">
    <name type="scientific">Ricinus communis</name>
    <name type="common">Castor bean</name>
    <dbReference type="NCBI Taxonomy" id="3988"/>
    <lineage>
        <taxon>Eukaryota</taxon>
        <taxon>Viridiplantae</taxon>
        <taxon>Streptophyta</taxon>
        <taxon>Embryophyta</taxon>
        <taxon>Tracheophyta</taxon>
        <taxon>Spermatophyta</taxon>
        <taxon>Magnoliopsida</taxon>
        <taxon>eudicotyledons</taxon>
        <taxon>Gunneridae</taxon>
        <taxon>Pentapetalae</taxon>
        <taxon>rosids</taxon>
        <taxon>fabids</taxon>
        <taxon>Malpighiales</taxon>
        <taxon>Euphorbiaceae</taxon>
        <taxon>Acalyphoideae</taxon>
        <taxon>Acalypheae</taxon>
        <taxon>Ricinus</taxon>
    </lineage>
</organism>
<evidence type="ECO:0000313" key="3">
    <source>
        <dbReference type="Proteomes" id="UP000008311"/>
    </source>
</evidence>
<evidence type="ECO:0000313" key="2">
    <source>
        <dbReference type="EMBL" id="EEF41960.1"/>
    </source>
</evidence>
<dbReference type="InParanoid" id="B9S336"/>
<feature type="compositionally biased region" description="Low complexity" evidence="1">
    <location>
        <begin position="1"/>
        <end position="15"/>
    </location>
</feature>
<feature type="region of interest" description="Disordered" evidence="1">
    <location>
        <begin position="1"/>
        <end position="45"/>
    </location>
</feature>
<evidence type="ECO:0000256" key="1">
    <source>
        <dbReference type="SAM" id="MobiDB-lite"/>
    </source>
</evidence>
<reference evidence="3" key="1">
    <citation type="journal article" date="2010" name="Nat. Biotechnol.">
        <title>Draft genome sequence of the oilseed species Ricinus communis.</title>
        <authorList>
            <person name="Chan A.P."/>
            <person name="Crabtree J."/>
            <person name="Zhao Q."/>
            <person name="Lorenzi H."/>
            <person name="Orvis J."/>
            <person name="Puiu D."/>
            <person name="Melake-Berhan A."/>
            <person name="Jones K.M."/>
            <person name="Redman J."/>
            <person name="Chen G."/>
            <person name="Cahoon E.B."/>
            <person name="Gedil M."/>
            <person name="Stanke M."/>
            <person name="Haas B.J."/>
            <person name="Wortman J.R."/>
            <person name="Fraser-Liggett C.M."/>
            <person name="Ravel J."/>
            <person name="Rabinowicz P.D."/>
        </authorList>
    </citation>
    <scope>NUCLEOTIDE SEQUENCE [LARGE SCALE GENOMIC DNA]</scope>
    <source>
        <strain evidence="3">cv. Hale</strain>
    </source>
</reference>
<feature type="region of interest" description="Disordered" evidence="1">
    <location>
        <begin position="67"/>
        <end position="97"/>
    </location>
</feature>
<proteinExistence type="predicted"/>
<dbReference type="Proteomes" id="UP000008311">
    <property type="component" value="Unassembled WGS sequence"/>
</dbReference>
<accession>B9S336</accession>
<dbReference type="EMBL" id="EQ973856">
    <property type="protein sequence ID" value="EEF41960.1"/>
    <property type="molecule type" value="Genomic_DNA"/>
</dbReference>
<dbReference type="AlphaFoldDB" id="B9S336"/>
<protein>
    <submittedName>
        <fullName evidence="2">Uncharacterized protein</fullName>
    </submittedName>
</protein>
<keyword evidence="3" id="KW-1185">Reference proteome</keyword>